<sequence length="83" mass="9368">MSGSVADQEQDAISPQQKTMDQNLIGIVADYDKNTEVLDQRSQQNISQNLSSTAKITPSLKIIRYLEESLEKILPLKVIREIH</sequence>
<proteinExistence type="predicted"/>
<gene>
    <name evidence="1" type="ORF">ACJMK2_001878</name>
</gene>
<dbReference type="AlphaFoldDB" id="A0ABD3XWW5"/>
<dbReference type="Proteomes" id="UP001634394">
    <property type="component" value="Unassembled WGS sequence"/>
</dbReference>
<organism evidence="1 2">
    <name type="scientific">Sinanodonta woodiana</name>
    <name type="common">Chinese pond mussel</name>
    <name type="synonym">Anodonta woodiana</name>
    <dbReference type="NCBI Taxonomy" id="1069815"/>
    <lineage>
        <taxon>Eukaryota</taxon>
        <taxon>Metazoa</taxon>
        <taxon>Spiralia</taxon>
        <taxon>Lophotrochozoa</taxon>
        <taxon>Mollusca</taxon>
        <taxon>Bivalvia</taxon>
        <taxon>Autobranchia</taxon>
        <taxon>Heteroconchia</taxon>
        <taxon>Palaeoheterodonta</taxon>
        <taxon>Unionida</taxon>
        <taxon>Unionoidea</taxon>
        <taxon>Unionidae</taxon>
        <taxon>Unioninae</taxon>
        <taxon>Sinanodonta</taxon>
    </lineage>
</organism>
<evidence type="ECO:0000313" key="2">
    <source>
        <dbReference type="Proteomes" id="UP001634394"/>
    </source>
</evidence>
<comment type="caution">
    <text evidence="1">The sequence shown here is derived from an EMBL/GenBank/DDBJ whole genome shotgun (WGS) entry which is preliminary data.</text>
</comment>
<protein>
    <submittedName>
        <fullName evidence="1">Uncharacterized protein</fullName>
    </submittedName>
</protein>
<evidence type="ECO:0000313" key="1">
    <source>
        <dbReference type="EMBL" id="KAL3889540.1"/>
    </source>
</evidence>
<name>A0ABD3XWW5_SINWO</name>
<accession>A0ABD3XWW5</accession>
<keyword evidence="2" id="KW-1185">Reference proteome</keyword>
<reference evidence="1 2" key="1">
    <citation type="submission" date="2024-11" db="EMBL/GenBank/DDBJ databases">
        <title>Chromosome-level genome assembly of the freshwater bivalve Anodonta woodiana.</title>
        <authorList>
            <person name="Chen X."/>
        </authorList>
    </citation>
    <scope>NUCLEOTIDE SEQUENCE [LARGE SCALE GENOMIC DNA]</scope>
    <source>
        <strain evidence="1">MN2024</strain>
        <tissue evidence="1">Gills</tissue>
    </source>
</reference>
<dbReference type="EMBL" id="JBJQND010000001">
    <property type="protein sequence ID" value="KAL3889540.1"/>
    <property type="molecule type" value="Genomic_DNA"/>
</dbReference>